<dbReference type="InterPro" id="IPR018197">
    <property type="entry name" value="Glycerate_kinase_RE-like"/>
</dbReference>
<dbReference type="EMBL" id="JACSPQ010000010">
    <property type="protein sequence ID" value="MBD8002430.1"/>
    <property type="molecule type" value="Genomic_DNA"/>
</dbReference>
<keyword evidence="3 4" id="KW-0418">Kinase</keyword>
<keyword evidence="6" id="KW-1185">Reference proteome</keyword>
<evidence type="ECO:0000256" key="3">
    <source>
        <dbReference type="ARBA" id="ARBA00022777"/>
    </source>
</evidence>
<dbReference type="GO" id="GO:0016301">
    <property type="term" value="F:kinase activity"/>
    <property type="evidence" value="ECO:0007669"/>
    <property type="project" value="UniProtKB-KW"/>
</dbReference>
<sequence>MKKTVLAIDSFKGCLSSEEVENCAAEEIRRLFPTCQTVCLPVADGGEGILDTLVHITNGKFIYTEVHDPLMRLQTVRYGILGDTQTVVIEMAEASGLPLLTPEERNPMKTTSFGTGELIRDALKRGYRKFLIGIGGSATNDGGLGMLQALGAKLYNANGIELRQGGEAVCSTARIDISRLDKAIPEANFTVACDVRNPFCGKEGATHVFAPQKGATTSQVTALEEGMKRLSEIIRQTTGKSIASLPGSGAAGGMGGALYAFFDAKLVPGADLLLDAIHFDQQIKDADMVITGEGKADSQTLMGKIAERVLNRTLPLGIPTVLIAGRIDNETELRRAGFDTLVPITPKGMELEKAVCPDTARKNIRKVINTFFTNTLNNLNQPILY</sequence>
<comment type="similarity">
    <text evidence="1 4">Belongs to the glycerate kinase type-1 family.</text>
</comment>
<dbReference type="Pfam" id="PF02595">
    <property type="entry name" value="Gly_kinase"/>
    <property type="match status" value="1"/>
</dbReference>
<dbReference type="Gene3D" id="3.90.1510.10">
    <property type="entry name" value="Glycerate kinase, domain 2"/>
    <property type="match status" value="1"/>
</dbReference>
<dbReference type="InterPro" id="IPR004381">
    <property type="entry name" value="Glycerate_kinase"/>
</dbReference>
<dbReference type="PANTHER" id="PTHR21599">
    <property type="entry name" value="GLYCERATE KINASE"/>
    <property type="match status" value="1"/>
</dbReference>
<dbReference type="Proteomes" id="UP000616346">
    <property type="component" value="Unassembled WGS sequence"/>
</dbReference>
<evidence type="ECO:0000256" key="1">
    <source>
        <dbReference type="ARBA" id="ARBA00006284"/>
    </source>
</evidence>
<protein>
    <submittedName>
        <fullName evidence="5">Glycerate kinase</fullName>
    </submittedName>
</protein>
<comment type="caution">
    <text evidence="5">The sequence shown here is derived from an EMBL/GenBank/DDBJ whole genome shotgun (WGS) entry which is preliminary data.</text>
</comment>
<dbReference type="Gene3D" id="3.40.50.10350">
    <property type="entry name" value="Glycerate kinase, domain 1"/>
    <property type="match status" value="1"/>
</dbReference>
<dbReference type="NCBIfam" id="TIGR00045">
    <property type="entry name" value="glycerate kinase"/>
    <property type="match status" value="1"/>
</dbReference>
<dbReference type="InterPro" id="IPR018193">
    <property type="entry name" value="Glyc_kinase_flavodox-like_fold"/>
</dbReference>
<reference evidence="5 6" key="1">
    <citation type="submission" date="2020-08" db="EMBL/GenBank/DDBJ databases">
        <title>A Genomic Blueprint of the Chicken Gut Microbiome.</title>
        <authorList>
            <person name="Gilroy R."/>
            <person name="Ravi A."/>
            <person name="Getino M."/>
            <person name="Pursley I."/>
            <person name="Horton D.L."/>
            <person name="Alikhan N.-F."/>
            <person name="Baker D."/>
            <person name="Gharbi K."/>
            <person name="Hall N."/>
            <person name="Watson M."/>
            <person name="Adriaenssens E.M."/>
            <person name="Foster-Nyarko E."/>
            <person name="Jarju S."/>
            <person name="Secka A."/>
            <person name="Antonio M."/>
            <person name="Oren A."/>
            <person name="Chaudhuri R."/>
            <person name="La Ragione R.M."/>
            <person name="Hildebrand F."/>
            <person name="Pallen M.J."/>
        </authorList>
    </citation>
    <scope>NUCLEOTIDE SEQUENCE [LARGE SCALE GENOMIC DNA]</scope>
    <source>
        <strain evidence="5 6">Sa1YUN3</strain>
    </source>
</reference>
<evidence type="ECO:0000313" key="5">
    <source>
        <dbReference type="EMBL" id="MBD8002430.1"/>
    </source>
</evidence>
<name>A0ABR8VCF9_9BACT</name>
<accession>A0ABR8VCF9</accession>
<organism evidence="5 6">
    <name type="scientific">Phocaeicola faecium</name>
    <dbReference type="NCBI Taxonomy" id="2762213"/>
    <lineage>
        <taxon>Bacteria</taxon>
        <taxon>Pseudomonadati</taxon>
        <taxon>Bacteroidota</taxon>
        <taxon>Bacteroidia</taxon>
        <taxon>Bacteroidales</taxon>
        <taxon>Bacteroidaceae</taxon>
        <taxon>Phocaeicola</taxon>
    </lineage>
</organism>
<dbReference type="PANTHER" id="PTHR21599:SF0">
    <property type="entry name" value="GLYCERATE KINASE"/>
    <property type="match status" value="1"/>
</dbReference>
<dbReference type="PIRSF" id="PIRSF006078">
    <property type="entry name" value="GlxK"/>
    <property type="match status" value="1"/>
</dbReference>
<dbReference type="SUPFAM" id="SSF110738">
    <property type="entry name" value="Glycerate kinase I"/>
    <property type="match status" value="1"/>
</dbReference>
<gene>
    <name evidence="5" type="ORF">H9626_09425</name>
</gene>
<keyword evidence="2 4" id="KW-0808">Transferase</keyword>
<evidence type="ECO:0000256" key="2">
    <source>
        <dbReference type="ARBA" id="ARBA00022679"/>
    </source>
</evidence>
<proteinExistence type="inferred from homology"/>
<evidence type="ECO:0000256" key="4">
    <source>
        <dbReference type="PIRNR" id="PIRNR006078"/>
    </source>
</evidence>
<dbReference type="InterPro" id="IPR036129">
    <property type="entry name" value="Glycerate_kinase_sf"/>
</dbReference>
<evidence type="ECO:0000313" key="6">
    <source>
        <dbReference type="Proteomes" id="UP000616346"/>
    </source>
</evidence>
<dbReference type="RefSeq" id="WP_191710411.1">
    <property type="nucleotide sequence ID" value="NZ_JACSPQ010000010.1"/>
</dbReference>